<feature type="chain" id="PRO_5012609984" evidence="1">
    <location>
        <begin position="16"/>
        <end position="79"/>
    </location>
</feature>
<dbReference type="KEGG" id="ure:UREG_01271"/>
<gene>
    <name evidence="2" type="ORF">UREG_01271</name>
</gene>
<protein>
    <submittedName>
        <fullName evidence="2">Uncharacterized protein</fullName>
    </submittedName>
</protein>
<dbReference type="GeneID" id="8444631"/>
<keyword evidence="3" id="KW-1185">Reference proteome</keyword>
<reference evidence="3" key="1">
    <citation type="journal article" date="2009" name="Genome Res.">
        <title>Comparative genomic analyses of the human fungal pathogens Coccidioides and their relatives.</title>
        <authorList>
            <person name="Sharpton T.J."/>
            <person name="Stajich J.E."/>
            <person name="Rounsley S.D."/>
            <person name="Gardner M.J."/>
            <person name="Wortman J.R."/>
            <person name="Jordar V.S."/>
            <person name="Maiti R."/>
            <person name="Kodira C.D."/>
            <person name="Neafsey D.E."/>
            <person name="Zeng Q."/>
            <person name="Hung C.-Y."/>
            <person name="McMahan C."/>
            <person name="Muszewska A."/>
            <person name="Grynberg M."/>
            <person name="Mandel M.A."/>
            <person name="Kellner E.M."/>
            <person name="Barker B.M."/>
            <person name="Galgiani J.N."/>
            <person name="Orbach M.J."/>
            <person name="Kirkland T.N."/>
            <person name="Cole G.T."/>
            <person name="Henn M.R."/>
            <person name="Birren B.W."/>
            <person name="Taylor J.W."/>
        </authorList>
    </citation>
    <scope>NUCLEOTIDE SEQUENCE [LARGE SCALE GENOMIC DNA]</scope>
    <source>
        <strain evidence="3">UAMH 1704</strain>
    </source>
</reference>
<dbReference type="VEuPathDB" id="FungiDB:UREG_01271"/>
<dbReference type="AlphaFoldDB" id="C4JH20"/>
<keyword evidence="1" id="KW-0732">Signal</keyword>
<accession>C4JH20</accession>
<evidence type="ECO:0000256" key="1">
    <source>
        <dbReference type="SAM" id="SignalP"/>
    </source>
</evidence>
<dbReference type="RefSeq" id="XP_002541755.1">
    <property type="nucleotide sequence ID" value="XM_002541709.1"/>
</dbReference>
<feature type="signal peptide" evidence="1">
    <location>
        <begin position="1"/>
        <end position="15"/>
    </location>
</feature>
<dbReference type="InParanoid" id="C4JH20"/>
<dbReference type="EMBL" id="CH476615">
    <property type="protein sequence ID" value="EEP76422.1"/>
    <property type="molecule type" value="Genomic_DNA"/>
</dbReference>
<evidence type="ECO:0000313" key="3">
    <source>
        <dbReference type="Proteomes" id="UP000002058"/>
    </source>
</evidence>
<evidence type="ECO:0000313" key="2">
    <source>
        <dbReference type="EMBL" id="EEP76422.1"/>
    </source>
</evidence>
<name>C4JH20_UNCRE</name>
<dbReference type="Proteomes" id="UP000002058">
    <property type="component" value="Unassembled WGS sequence"/>
</dbReference>
<dbReference type="HOGENOM" id="CLU_2607808_0_0_1"/>
<sequence length="79" mass="8543">MQLLQPLIFAGLSAAAAMPRPAPEVRPAEVIGQNPATQQAPPKHLFSCAKRYEQCHNNVPPCCKPYVCMPTSAIQVIMA</sequence>
<organism evidence="2 3">
    <name type="scientific">Uncinocarpus reesii (strain UAMH 1704)</name>
    <dbReference type="NCBI Taxonomy" id="336963"/>
    <lineage>
        <taxon>Eukaryota</taxon>
        <taxon>Fungi</taxon>
        <taxon>Dikarya</taxon>
        <taxon>Ascomycota</taxon>
        <taxon>Pezizomycotina</taxon>
        <taxon>Eurotiomycetes</taxon>
        <taxon>Eurotiomycetidae</taxon>
        <taxon>Onygenales</taxon>
        <taxon>Onygenaceae</taxon>
        <taxon>Uncinocarpus</taxon>
    </lineage>
</organism>
<proteinExistence type="predicted"/>